<dbReference type="GO" id="GO:0005829">
    <property type="term" value="C:cytosol"/>
    <property type="evidence" value="ECO:0007669"/>
    <property type="project" value="TreeGrafter"/>
</dbReference>
<keyword evidence="1" id="KW-0143">Chaperone</keyword>
<dbReference type="SUPFAM" id="SSF49493">
    <property type="entry name" value="HSP40/DnaJ peptide-binding domain"/>
    <property type="match status" value="2"/>
</dbReference>
<dbReference type="FunFam" id="2.60.260.20:FF:000015">
    <property type="entry name" value="Heat shock protein 40"/>
    <property type="match status" value="1"/>
</dbReference>
<dbReference type="GO" id="GO:0051087">
    <property type="term" value="F:protein-folding chaperone binding"/>
    <property type="evidence" value="ECO:0007669"/>
    <property type="project" value="TreeGrafter"/>
</dbReference>
<dbReference type="GO" id="GO:0051082">
    <property type="term" value="F:unfolded protein binding"/>
    <property type="evidence" value="ECO:0007669"/>
    <property type="project" value="InterPro"/>
</dbReference>
<dbReference type="CDD" id="cd10747">
    <property type="entry name" value="DnaJ_C"/>
    <property type="match status" value="1"/>
</dbReference>
<name>A0A6B2LF44_9EUKA</name>
<evidence type="ECO:0000259" key="3">
    <source>
        <dbReference type="Pfam" id="PF01556"/>
    </source>
</evidence>
<dbReference type="AlphaFoldDB" id="A0A6B2LF44"/>
<dbReference type="GO" id="GO:0006457">
    <property type="term" value="P:protein folding"/>
    <property type="evidence" value="ECO:0007669"/>
    <property type="project" value="InterPro"/>
</dbReference>
<evidence type="ECO:0000313" key="4">
    <source>
        <dbReference type="EMBL" id="NDV35702.1"/>
    </source>
</evidence>
<dbReference type="PANTHER" id="PTHR24078:SF553">
    <property type="entry name" value="DNAJ HOMOLOG SUBFAMILY B MEMBER 5"/>
    <property type="match status" value="1"/>
</dbReference>
<feature type="compositionally biased region" description="Gly residues" evidence="2">
    <location>
        <begin position="50"/>
        <end position="62"/>
    </location>
</feature>
<reference evidence="4" key="1">
    <citation type="journal article" date="2020" name="J. Eukaryot. Microbiol.">
        <title>De novo Sequencing, Assembly and Annotation of the Transcriptome for the Free-Living Testate Amoeba Arcella intermedia.</title>
        <authorList>
            <person name="Ribeiro G.M."/>
            <person name="Porfirio-Sousa A.L."/>
            <person name="Maurer-Alcala X.X."/>
            <person name="Katz L.A."/>
            <person name="Lahr D.J.G."/>
        </authorList>
    </citation>
    <scope>NUCLEOTIDE SEQUENCE</scope>
</reference>
<dbReference type="FunFam" id="2.60.260.20:FF:000013">
    <property type="entry name" value="DnaJ subfamily B member 11"/>
    <property type="match status" value="1"/>
</dbReference>
<dbReference type="Gene3D" id="2.60.260.20">
    <property type="entry name" value="Urease metallochaperone UreE, N-terminal domain"/>
    <property type="match status" value="2"/>
</dbReference>
<organism evidence="4">
    <name type="scientific">Arcella intermedia</name>
    <dbReference type="NCBI Taxonomy" id="1963864"/>
    <lineage>
        <taxon>Eukaryota</taxon>
        <taxon>Amoebozoa</taxon>
        <taxon>Tubulinea</taxon>
        <taxon>Elardia</taxon>
        <taxon>Arcellinida</taxon>
        <taxon>Sphaerothecina</taxon>
        <taxon>Arcellidae</taxon>
        <taxon>Arcella</taxon>
    </lineage>
</organism>
<protein>
    <recommendedName>
        <fullName evidence="3">Chaperone DnaJ C-terminal domain-containing protein</fullName>
    </recommendedName>
</protein>
<feature type="domain" description="Chaperone DnaJ C-terminal" evidence="3">
    <location>
        <begin position="71"/>
        <end position="227"/>
    </location>
</feature>
<dbReference type="Pfam" id="PF01556">
    <property type="entry name" value="DnaJ_C"/>
    <property type="match status" value="1"/>
</dbReference>
<proteinExistence type="predicted"/>
<sequence length="246" mass="26306">MGGMGGFPGGGFSYSSTGGRSSPFGGASGNPFGGFGMDDFQNFNFDDSGRGGGMPFGAGGGGRKPETITKPIPISLQDLYKGITKRLKVTRTVYDKSGGSRQESNVLELNIQPGWKAGMKITFPEAGDVYPGAPTADMAFVIEEKPHEYFKREGDDLIYTARITLSQALTGVKISVPLLDGTNCEVSIRDKVIEPGAVHRVKGAGMPNRKQKGAFGDLVIKFEVQFPRTIPEDDKAQLKKILANAY</sequence>
<dbReference type="InterPro" id="IPR051339">
    <property type="entry name" value="DnaJ_subfamily_B"/>
</dbReference>
<dbReference type="PANTHER" id="PTHR24078">
    <property type="entry name" value="DNAJ HOMOLOG SUBFAMILY C MEMBER"/>
    <property type="match status" value="1"/>
</dbReference>
<accession>A0A6B2LF44</accession>
<feature type="region of interest" description="Disordered" evidence="2">
    <location>
        <begin position="44"/>
        <end position="69"/>
    </location>
</feature>
<dbReference type="InterPro" id="IPR002939">
    <property type="entry name" value="DnaJ_C"/>
</dbReference>
<evidence type="ECO:0000256" key="1">
    <source>
        <dbReference type="ARBA" id="ARBA00023186"/>
    </source>
</evidence>
<dbReference type="InterPro" id="IPR008971">
    <property type="entry name" value="HSP40/DnaJ_pept-bd"/>
</dbReference>
<dbReference type="EMBL" id="GIBP01006733">
    <property type="protein sequence ID" value="NDV35702.1"/>
    <property type="molecule type" value="Transcribed_RNA"/>
</dbReference>
<evidence type="ECO:0000256" key="2">
    <source>
        <dbReference type="SAM" id="MobiDB-lite"/>
    </source>
</evidence>